<dbReference type="Gene3D" id="2.60.40.150">
    <property type="entry name" value="C2 domain"/>
    <property type="match status" value="1"/>
</dbReference>
<dbReference type="InterPro" id="IPR047259">
    <property type="entry name" value="QUIRKY-like"/>
</dbReference>
<dbReference type="PANTHER" id="PTHR31425:SF52">
    <property type="entry name" value="MULTIPLE C2 DOMAIN AND TRANSMEMBRANE REGION PROTEIN 7"/>
    <property type="match status" value="1"/>
</dbReference>
<proteinExistence type="predicted"/>
<evidence type="ECO:0000259" key="1">
    <source>
        <dbReference type="Pfam" id="PF00168"/>
    </source>
</evidence>
<name>A0AA88UPW2_9ASTE</name>
<reference evidence="2" key="1">
    <citation type="submission" date="2022-12" db="EMBL/GenBank/DDBJ databases">
        <title>Draft genome assemblies for two species of Escallonia (Escalloniales).</title>
        <authorList>
            <person name="Chanderbali A."/>
            <person name="Dervinis C."/>
            <person name="Anghel I."/>
            <person name="Soltis D."/>
            <person name="Soltis P."/>
            <person name="Zapata F."/>
        </authorList>
    </citation>
    <scope>NUCLEOTIDE SEQUENCE</scope>
    <source>
        <strain evidence="2">UCBG92.1500</strain>
        <tissue evidence="2">Leaf</tissue>
    </source>
</reference>
<dbReference type="InterPro" id="IPR035892">
    <property type="entry name" value="C2_domain_sf"/>
</dbReference>
<evidence type="ECO:0000313" key="3">
    <source>
        <dbReference type="Proteomes" id="UP001187471"/>
    </source>
</evidence>
<feature type="domain" description="C2" evidence="1">
    <location>
        <begin position="106"/>
        <end position="155"/>
    </location>
</feature>
<comment type="caution">
    <text evidence="2">The sequence shown here is derived from an EMBL/GenBank/DDBJ whole genome shotgun (WGS) entry which is preliminary data.</text>
</comment>
<dbReference type="PANTHER" id="PTHR31425">
    <property type="entry name" value="PHOSPHORIBOSYLANTHRANILATE TRANSFERASE ISOFORM 1"/>
    <property type="match status" value="1"/>
</dbReference>
<dbReference type="SUPFAM" id="SSF49562">
    <property type="entry name" value="C2 domain (Calcium/lipid-binding domain, CaLB)"/>
    <property type="match status" value="1"/>
</dbReference>
<accession>A0AA88UPW2</accession>
<keyword evidence="3" id="KW-1185">Reference proteome</keyword>
<dbReference type="Pfam" id="PF00168">
    <property type="entry name" value="C2"/>
    <property type="match status" value="1"/>
</dbReference>
<dbReference type="EMBL" id="JAVXUO010000787">
    <property type="protein sequence ID" value="KAK2989098.1"/>
    <property type="molecule type" value="Genomic_DNA"/>
</dbReference>
<dbReference type="InterPro" id="IPR000008">
    <property type="entry name" value="C2_dom"/>
</dbReference>
<gene>
    <name evidence="2" type="ORF">RJ640_018887</name>
</gene>
<protein>
    <recommendedName>
        <fullName evidence="1">C2 domain-containing protein</fullName>
    </recommendedName>
</protein>
<evidence type="ECO:0000313" key="2">
    <source>
        <dbReference type="EMBL" id="KAK2989098.1"/>
    </source>
</evidence>
<dbReference type="AlphaFoldDB" id="A0AA88UPW2"/>
<dbReference type="Proteomes" id="UP001187471">
    <property type="component" value="Unassembled WGS sequence"/>
</dbReference>
<organism evidence="2 3">
    <name type="scientific">Escallonia rubra</name>
    <dbReference type="NCBI Taxonomy" id="112253"/>
    <lineage>
        <taxon>Eukaryota</taxon>
        <taxon>Viridiplantae</taxon>
        <taxon>Streptophyta</taxon>
        <taxon>Embryophyta</taxon>
        <taxon>Tracheophyta</taxon>
        <taxon>Spermatophyta</taxon>
        <taxon>Magnoliopsida</taxon>
        <taxon>eudicotyledons</taxon>
        <taxon>Gunneridae</taxon>
        <taxon>Pentapetalae</taxon>
        <taxon>asterids</taxon>
        <taxon>campanulids</taxon>
        <taxon>Escalloniales</taxon>
        <taxon>Escalloniaceae</taxon>
        <taxon>Escallonia</taxon>
    </lineage>
</organism>
<sequence length="356" mass="39659">MKFAAGEDGYWMKIKGYEKFYLQNMITARDGWDIRSAYTFSAVMSLLMTLLDDATSSSKIIRFYTIYSGISTIQPSPTSMAMHNLKLGVDVVSAHNLLPKDGQGYLDPFWNESFYFNISDPSNLHNLTLDAYIYNNVRATQSRSFLGKVCLNGTSFVPYSDAVVLHYPLEKRGIFSRVRGELGLKVYITDDPSIKSSHPLQEAKDTQIHTESVQDPVSNTFSNAKTESRHTFHHLPNPNHTQQQGQQHSPAVLAPHQVTKYGVDEMKAEPQPPKLVRMYSAASAQPVDSALKETSPFLGGGRVVGGRVIRTDNTVSTYDLVEQMHFLFARVVKARDLPAMDITGSLDPGKPFLVSA</sequence>